<dbReference type="PROSITE" id="PS50071">
    <property type="entry name" value="HOMEOBOX_2"/>
    <property type="match status" value="1"/>
</dbReference>
<sequence length="342" mass="38562">MLLKTRTTNGEMSTIHAKLPARNSAIQFQMFSEGNPDRRSNMHQTVSEFSAVANGTNYYNTANSACMRTDSMALLTHRRKRTNFTQQQIEVLEKVYSDTMYPDIYLREKLEALTGLPESRIQVWFQNRRAKSRRQTGPPSMKPNHTVSGPVIPFLQLQNRMPIEIQRMSNFALGNDFRSQLNTTEETHAKTKTLKKSGNYGHSTVSSTFDAIGDGKSRQLELDNHTSVTGPSGGRVGHYQREGDLFHKSQNLSQTNVSKAPKHVLVEYDNFPPNKTIGPEMKVVIPPIPSPTNFSRSSPKHALCPVQHIQVKSNPEGFGHFSPIRGTEPREKFSDSDSDWES</sequence>
<evidence type="ECO:0000256" key="3">
    <source>
        <dbReference type="ARBA" id="ARBA00022473"/>
    </source>
</evidence>
<accession>A0A9Q1IWS1</accession>
<keyword evidence="3" id="KW-0217">Developmental protein</keyword>
<dbReference type="CDD" id="cd00086">
    <property type="entry name" value="homeodomain"/>
    <property type="match status" value="1"/>
</dbReference>
<dbReference type="InterPro" id="IPR050649">
    <property type="entry name" value="Paired_Homeobox_TFs"/>
</dbReference>
<keyword evidence="4 7" id="KW-0238">DNA-binding</keyword>
<evidence type="ECO:0000256" key="6">
    <source>
        <dbReference type="ARBA" id="ARBA00023242"/>
    </source>
</evidence>
<evidence type="ECO:0000313" key="12">
    <source>
        <dbReference type="Proteomes" id="UP001152622"/>
    </source>
</evidence>
<feature type="compositionally biased region" description="Polar residues" evidence="9">
    <location>
        <begin position="135"/>
        <end position="147"/>
    </location>
</feature>
<dbReference type="GO" id="GO:0000977">
    <property type="term" value="F:RNA polymerase II transcription regulatory region sequence-specific DNA binding"/>
    <property type="evidence" value="ECO:0007669"/>
    <property type="project" value="TreeGrafter"/>
</dbReference>
<protein>
    <recommendedName>
        <fullName evidence="10">Homeobox domain-containing protein</fullName>
    </recommendedName>
</protein>
<evidence type="ECO:0000313" key="11">
    <source>
        <dbReference type="EMBL" id="KAJ8356739.1"/>
    </source>
</evidence>
<dbReference type="InterPro" id="IPR001356">
    <property type="entry name" value="HD"/>
</dbReference>
<dbReference type="Proteomes" id="UP001152622">
    <property type="component" value="Chromosome 6"/>
</dbReference>
<feature type="domain" description="Homeobox" evidence="10">
    <location>
        <begin position="75"/>
        <end position="135"/>
    </location>
</feature>
<feature type="region of interest" description="Disordered" evidence="9">
    <location>
        <begin position="314"/>
        <end position="342"/>
    </location>
</feature>
<dbReference type="Pfam" id="PF00046">
    <property type="entry name" value="Homeodomain"/>
    <property type="match status" value="1"/>
</dbReference>
<dbReference type="Gene3D" id="1.10.10.60">
    <property type="entry name" value="Homeodomain-like"/>
    <property type="match status" value="1"/>
</dbReference>
<evidence type="ECO:0000256" key="5">
    <source>
        <dbReference type="ARBA" id="ARBA00023155"/>
    </source>
</evidence>
<evidence type="ECO:0000256" key="4">
    <source>
        <dbReference type="ARBA" id="ARBA00023125"/>
    </source>
</evidence>
<dbReference type="EMBL" id="JAINUF010000006">
    <property type="protein sequence ID" value="KAJ8356739.1"/>
    <property type="molecule type" value="Genomic_DNA"/>
</dbReference>
<dbReference type="PANTHER" id="PTHR24329:SF340">
    <property type="entry name" value="ARISTALESS RELATED HOMEOBOX"/>
    <property type="match status" value="1"/>
</dbReference>
<dbReference type="SUPFAM" id="SSF46689">
    <property type="entry name" value="Homeodomain-like"/>
    <property type="match status" value="1"/>
</dbReference>
<gene>
    <name evidence="11" type="ORF">SKAU_G00195330</name>
</gene>
<comment type="similarity">
    <text evidence="2">Belongs to the paired homeobox family.</text>
</comment>
<keyword evidence="6 7" id="KW-0539">Nucleus</keyword>
<dbReference type="GO" id="GO:0000981">
    <property type="term" value="F:DNA-binding transcription factor activity, RNA polymerase II-specific"/>
    <property type="evidence" value="ECO:0007669"/>
    <property type="project" value="TreeGrafter"/>
</dbReference>
<dbReference type="PANTHER" id="PTHR24329">
    <property type="entry name" value="HOMEOBOX PROTEIN ARISTALESS"/>
    <property type="match status" value="1"/>
</dbReference>
<dbReference type="GO" id="GO:0005634">
    <property type="term" value="C:nucleus"/>
    <property type="evidence" value="ECO:0007669"/>
    <property type="project" value="UniProtKB-SubCell"/>
</dbReference>
<evidence type="ECO:0000256" key="9">
    <source>
        <dbReference type="SAM" id="MobiDB-lite"/>
    </source>
</evidence>
<evidence type="ECO:0000259" key="10">
    <source>
        <dbReference type="PROSITE" id="PS50071"/>
    </source>
</evidence>
<dbReference type="FunFam" id="1.10.10.60:FF:000312">
    <property type="entry name" value="Mix-type homeobox gene 1"/>
    <property type="match status" value="1"/>
</dbReference>
<dbReference type="InterPro" id="IPR009057">
    <property type="entry name" value="Homeodomain-like_sf"/>
</dbReference>
<dbReference type="AlphaFoldDB" id="A0A9Q1IWS1"/>
<reference evidence="11" key="1">
    <citation type="journal article" date="2023" name="Science">
        <title>Genome structures resolve the early diversification of teleost fishes.</title>
        <authorList>
            <person name="Parey E."/>
            <person name="Louis A."/>
            <person name="Montfort J."/>
            <person name="Bouchez O."/>
            <person name="Roques C."/>
            <person name="Iampietro C."/>
            <person name="Lluch J."/>
            <person name="Castinel A."/>
            <person name="Donnadieu C."/>
            <person name="Desvignes T."/>
            <person name="Floi Bucao C."/>
            <person name="Jouanno E."/>
            <person name="Wen M."/>
            <person name="Mejri S."/>
            <person name="Dirks R."/>
            <person name="Jansen H."/>
            <person name="Henkel C."/>
            <person name="Chen W.J."/>
            <person name="Zahm M."/>
            <person name="Cabau C."/>
            <person name="Klopp C."/>
            <person name="Thompson A.W."/>
            <person name="Robinson-Rechavi M."/>
            <person name="Braasch I."/>
            <person name="Lecointre G."/>
            <person name="Bobe J."/>
            <person name="Postlethwait J.H."/>
            <person name="Berthelot C."/>
            <person name="Roest Crollius H."/>
            <person name="Guiguen Y."/>
        </authorList>
    </citation>
    <scope>NUCLEOTIDE SEQUENCE</scope>
    <source>
        <strain evidence="11">WJC10195</strain>
    </source>
</reference>
<evidence type="ECO:0000256" key="7">
    <source>
        <dbReference type="PROSITE-ProRule" id="PRU00108"/>
    </source>
</evidence>
<evidence type="ECO:0000256" key="8">
    <source>
        <dbReference type="RuleBase" id="RU000682"/>
    </source>
</evidence>
<feature type="region of interest" description="Disordered" evidence="9">
    <location>
        <begin position="128"/>
        <end position="149"/>
    </location>
</feature>
<name>A0A9Q1IWS1_SYNKA</name>
<organism evidence="11 12">
    <name type="scientific">Synaphobranchus kaupii</name>
    <name type="common">Kaup's arrowtooth eel</name>
    <dbReference type="NCBI Taxonomy" id="118154"/>
    <lineage>
        <taxon>Eukaryota</taxon>
        <taxon>Metazoa</taxon>
        <taxon>Chordata</taxon>
        <taxon>Craniata</taxon>
        <taxon>Vertebrata</taxon>
        <taxon>Euteleostomi</taxon>
        <taxon>Actinopterygii</taxon>
        <taxon>Neopterygii</taxon>
        <taxon>Teleostei</taxon>
        <taxon>Anguilliformes</taxon>
        <taxon>Synaphobranchidae</taxon>
        <taxon>Synaphobranchus</taxon>
    </lineage>
</organism>
<evidence type="ECO:0000256" key="1">
    <source>
        <dbReference type="ARBA" id="ARBA00004123"/>
    </source>
</evidence>
<dbReference type="OrthoDB" id="6159439at2759"/>
<evidence type="ECO:0000256" key="2">
    <source>
        <dbReference type="ARBA" id="ARBA00005733"/>
    </source>
</evidence>
<feature type="non-terminal residue" evidence="11">
    <location>
        <position position="1"/>
    </location>
</feature>
<proteinExistence type="inferred from homology"/>
<feature type="DNA-binding region" description="Homeobox" evidence="7">
    <location>
        <begin position="77"/>
        <end position="136"/>
    </location>
</feature>
<comment type="subcellular location">
    <subcellularLocation>
        <location evidence="1 7 8">Nucleus</location>
    </subcellularLocation>
</comment>
<dbReference type="SMART" id="SM00389">
    <property type="entry name" value="HOX"/>
    <property type="match status" value="1"/>
</dbReference>
<comment type="caution">
    <text evidence="11">The sequence shown here is derived from an EMBL/GenBank/DDBJ whole genome shotgun (WGS) entry which is preliminary data.</text>
</comment>
<keyword evidence="12" id="KW-1185">Reference proteome</keyword>
<keyword evidence="5 7" id="KW-0371">Homeobox</keyword>